<name>A0ABN2R566_9PSEU</name>
<keyword evidence="2" id="KW-1185">Reference proteome</keyword>
<dbReference type="RefSeq" id="WP_344420254.1">
    <property type="nucleotide sequence ID" value="NZ_BAAANN010000014.1"/>
</dbReference>
<gene>
    <name evidence="1" type="ORF">GCM10009754_38790</name>
</gene>
<dbReference type="Proteomes" id="UP001501116">
    <property type="component" value="Unassembled WGS sequence"/>
</dbReference>
<comment type="caution">
    <text evidence="1">The sequence shown here is derived from an EMBL/GenBank/DDBJ whole genome shotgun (WGS) entry which is preliminary data.</text>
</comment>
<protein>
    <recommendedName>
        <fullName evidence="3">Lasso RiPP family leader peptide-containing protein</fullName>
    </recommendedName>
</protein>
<evidence type="ECO:0000313" key="2">
    <source>
        <dbReference type="Proteomes" id="UP001501116"/>
    </source>
</evidence>
<proteinExistence type="predicted"/>
<sequence>MDEQHEPRTLEVPYEPPALVELGAFTKDTLGNGYWSHDSLGFQGEF</sequence>
<evidence type="ECO:0000313" key="1">
    <source>
        <dbReference type="EMBL" id="GAA1963540.1"/>
    </source>
</evidence>
<reference evidence="1 2" key="1">
    <citation type="journal article" date="2019" name="Int. J. Syst. Evol. Microbiol.">
        <title>The Global Catalogue of Microorganisms (GCM) 10K type strain sequencing project: providing services to taxonomists for standard genome sequencing and annotation.</title>
        <authorList>
            <consortium name="The Broad Institute Genomics Platform"/>
            <consortium name="The Broad Institute Genome Sequencing Center for Infectious Disease"/>
            <person name="Wu L."/>
            <person name="Ma J."/>
        </authorList>
    </citation>
    <scope>NUCLEOTIDE SEQUENCE [LARGE SCALE GENOMIC DNA]</scope>
    <source>
        <strain evidence="1 2">JCM 14545</strain>
    </source>
</reference>
<dbReference type="EMBL" id="BAAANN010000014">
    <property type="protein sequence ID" value="GAA1963540.1"/>
    <property type="molecule type" value="Genomic_DNA"/>
</dbReference>
<organism evidence="1 2">
    <name type="scientific">Amycolatopsis minnesotensis</name>
    <dbReference type="NCBI Taxonomy" id="337894"/>
    <lineage>
        <taxon>Bacteria</taxon>
        <taxon>Bacillati</taxon>
        <taxon>Actinomycetota</taxon>
        <taxon>Actinomycetes</taxon>
        <taxon>Pseudonocardiales</taxon>
        <taxon>Pseudonocardiaceae</taxon>
        <taxon>Amycolatopsis</taxon>
    </lineage>
</organism>
<dbReference type="NCBIfam" id="NF033521">
    <property type="entry name" value="lasso_leader_L3"/>
    <property type="match status" value="1"/>
</dbReference>
<evidence type="ECO:0008006" key="3">
    <source>
        <dbReference type="Google" id="ProtNLM"/>
    </source>
</evidence>
<accession>A0ABN2R566</accession>